<dbReference type="eggNOG" id="COG1266">
    <property type="taxonomic scope" value="Bacteria"/>
</dbReference>
<dbReference type="InterPro" id="IPR003675">
    <property type="entry name" value="Rce1/LyrA-like_dom"/>
</dbReference>
<organism evidence="3 4">
    <name type="scientific">Anaerolinea thermophila (strain DSM 14523 / JCM 11388 / NBRC 100420 / UNI-1)</name>
    <dbReference type="NCBI Taxonomy" id="926569"/>
    <lineage>
        <taxon>Bacteria</taxon>
        <taxon>Bacillati</taxon>
        <taxon>Chloroflexota</taxon>
        <taxon>Anaerolineae</taxon>
        <taxon>Anaerolineales</taxon>
        <taxon>Anaerolineaceae</taxon>
        <taxon>Anaerolinea</taxon>
    </lineage>
</organism>
<dbReference type="KEGG" id="atm:ANT_04970"/>
<dbReference type="InterPro" id="IPR042150">
    <property type="entry name" value="MmRce1-like"/>
</dbReference>
<keyword evidence="1" id="KW-1133">Transmembrane helix</keyword>
<feature type="transmembrane region" description="Helical" evidence="1">
    <location>
        <begin position="46"/>
        <end position="65"/>
    </location>
</feature>
<feature type="transmembrane region" description="Helical" evidence="1">
    <location>
        <begin position="119"/>
        <end position="138"/>
    </location>
</feature>
<dbReference type="PANTHER" id="PTHR35797">
    <property type="entry name" value="PROTEASE-RELATED"/>
    <property type="match status" value="1"/>
</dbReference>
<sequence>MNNGLTDWIKRHSLITFYLLAFLFSWLGWIPQLLTARGVWTVDHPLLSLLGGGGPTLAAVLVVWWTQGRQAVGGLFARLVQARAGWRWLGAVFAFWILVGALAWSLMMLFTPHRANLQGFSWGVLVPVFLTMLLSNVWEEIGWRGFALPRFQERFSDWHTALIMAGLWSVWHLPLLLNPKNPMSGLPWSAELLFSLALTVVYIWLYRQTGGSLFYVTVFHALSNTLAYAFLAWGVFLESYGFVVGLTALAAVVILKVYGTQQFAYPQGVDKILD</sequence>
<evidence type="ECO:0000259" key="2">
    <source>
        <dbReference type="Pfam" id="PF02517"/>
    </source>
</evidence>
<keyword evidence="4" id="KW-1185">Reference proteome</keyword>
<dbReference type="Pfam" id="PF02517">
    <property type="entry name" value="Rce1-like"/>
    <property type="match status" value="1"/>
</dbReference>
<dbReference type="GO" id="GO:0004175">
    <property type="term" value="F:endopeptidase activity"/>
    <property type="evidence" value="ECO:0007669"/>
    <property type="project" value="UniProtKB-ARBA"/>
</dbReference>
<accession>E8N0Y6</accession>
<reference evidence="3 4" key="1">
    <citation type="submission" date="2010-12" db="EMBL/GenBank/DDBJ databases">
        <title>Whole genome sequence of Anaerolinea thermophila UNI-1.</title>
        <authorList>
            <person name="Narita-Yamada S."/>
            <person name="Kishi E."/>
            <person name="Watanabe Y."/>
            <person name="Takasaki K."/>
            <person name="Ankai A."/>
            <person name="Oguchi A."/>
            <person name="Fukui S."/>
            <person name="Takahashi M."/>
            <person name="Yashiro I."/>
            <person name="Hosoyama A."/>
            <person name="Sekiguchi Y."/>
            <person name="Hanada S."/>
            <person name="Fujita N."/>
        </authorList>
    </citation>
    <scope>NUCLEOTIDE SEQUENCE [LARGE SCALE GENOMIC DNA]</scope>
    <source>
        <strain evidence="4">DSM 14523 / JCM 11388 / NBRC 100420 / UNI-1</strain>
    </source>
</reference>
<proteinExistence type="predicted"/>
<protein>
    <submittedName>
        <fullName evidence="3">Hypothetical membrane protein</fullName>
    </submittedName>
</protein>
<feature type="transmembrane region" description="Helical" evidence="1">
    <location>
        <begin position="12"/>
        <end position="34"/>
    </location>
</feature>
<feature type="transmembrane region" description="Helical" evidence="1">
    <location>
        <begin position="239"/>
        <end position="258"/>
    </location>
</feature>
<evidence type="ECO:0000313" key="3">
    <source>
        <dbReference type="EMBL" id="BAJ62531.1"/>
    </source>
</evidence>
<dbReference type="AlphaFoldDB" id="E8N0Y6"/>
<feature type="transmembrane region" description="Helical" evidence="1">
    <location>
        <begin position="86"/>
        <end position="107"/>
    </location>
</feature>
<dbReference type="RefSeq" id="WP_013558927.1">
    <property type="nucleotide sequence ID" value="NC_014960.1"/>
</dbReference>
<feature type="transmembrane region" description="Helical" evidence="1">
    <location>
        <begin position="213"/>
        <end position="233"/>
    </location>
</feature>
<feature type="transmembrane region" description="Helical" evidence="1">
    <location>
        <begin position="158"/>
        <end position="176"/>
    </location>
</feature>
<dbReference type="STRING" id="926569.ANT_04970"/>
<gene>
    <name evidence="3" type="ordered locus">ANT_04970</name>
</gene>
<dbReference type="HOGENOM" id="CLU_064706_4_0_0"/>
<dbReference type="Proteomes" id="UP000008922">
    <property type="component" value="Chromosome"/>
</dbReference>
<dbReference type="GO" id="GO:0080120">
    <property type="term" value="P:CAAX-box protein maturation"/>
    <property type="evidence" value="ECO:0007669"/>
    <property type="project" value="UniProtKB-ARBA"/>
</dbReference>
<evidence type="ECO:0000313" key="4">
    <source>
        <dbReference type="Proteomes" id="UP000008922"/>
    </source>
</evidence>
<feature type="transmembrane region" description="Helical" evidence="1">
    <location>
        <begin position="188"/>
        <end position="206"/>
    </location>
</feature>
<dbReference type="InParanoid" id="E8N0Y6"/>
<name>E8N0Y6_ANATU</name>
<dbReference type="PANTHER" id="PTHR35797:SF1">
    <property type="entry name" value="PROTEASE"/>
    <property type="match status" value="1"/>
</dbReference>
<dbReference type="EMBL" id="AP012029">
    <property type="protein sequence ID" value="BAJ62531.1"/>
    <property type="molecule type" value="Genomic_DNA"/>
</dbReference>
<keyword evidence="1" id="KW-0472">Membrane</keyword>
<feature type="domain" description="CAAX prenyl protease 2/Lysostaphin resistance protein A-like" evidence="2">
    <location>
        <begin position="123"/>
        <end position="225"/>
    </location>
</feature>
<keyword evidence="1" id="KW-0812">Transmembrane</keyword>
<evidence type="ECO:0000256" key="1">
    <source>
        <dbReference type="SAM" id="Phobius"/>
    </source>
</evidence>